<dbReference type="PATRIC" id="fig|1309411.5.peg.2446"/>
<keyword evidence="3" id="KW-1185">Reference proteome</keyword>
<gene>
    <name evidence="2" type="ORF">SY84_12025</name>
</gene>
<evidence type="ECO:0000259" key="1">
    <source>
        <dbReference type="SMART" id="SM00903"/>
    </source>
</evidence>
<dbReference type="KEGG" id="dch:SY84_12025"/>
<dbReference type="GO" id="GO:0016646">
    <property type="term" value="F:oxidoreductase activity, acting on the CH-NH group of donors, NAD or NADP as acceptor"/>
    <property type="evidence" value="ECO:0007669"/>
    <property type="project" value="UniProtKB-ARBA"/>
</dbReference>
<reference evidence="2 3" key="1">
    <citation type="submission" date="2015-01" db="EMBL/GenBank/DDBJ databases">
        <title>Deinococcus soli/N5/whole genome sequencing.</title>
        <authorList>
            <person name="Kim M.K."/>
            <person name="Srinivasan S."/>
            <person name="Lee J.-J."/>
        </authorList>
    </citation>
    <scope>NUCLEOTIDE SEQUENCE [LARGE SCALE GENOMIC DNA]</scope>
    <source>
        <strain evidence="2 3">N5</strain>
    </source>
</reference>
<protein>
    <submittedName>
        <fullName evidence="2">Flavoredoxin</fullName>
    </submittedName>
</protein>
<feature type="domain" description="Flavin reductase like" evidence="1">
    <location>
        <begin position="10"/>
        <end position="154"/>
    </location>
</feature>
<proteinExistence type="predicted"/>
<dbReference type="PANTHER" id="PTHR43241:SF1">
    <property type="entry name" value="FLAVIN REDUCTASE LIKE DOMAIN-CONTAINING PROTEIN"/>
    <property type="match status" value="1"/>
</dbReference>
<dbReference type="SMART" id="SM00903">
    <property type="entry name" value="Flavin_Reduct"/>
    <property type="match status" value="1"/>
</dbReference>
<dbReference type="InterPro" id="IPR012349">
    <property type="entry name" value="Split_barrel_FMN-bd"/>
</dbReference>
<dbReference type="SUPFAM" id="SSF50475">
    <property type="entry name" value="FMN-binding split barrel"/>
    <property type="match status" value="1"/>
</dbReference>
<name>A0A0F7JPH4_9DEIO</name>
<sequence>MLSATTDRFFGYYPGTVALITAAHAGQRNVMAAGWHTALSADPPLYGVAVGRERATHALIRAGGTFGVNFLPLAQADAVQGAGLHSLHGGVDKHALLKLDTLPEQPLALRGAYLHYTCRLSTVTPTGDHDLFVGEVIGVHFDPDAYDDAGLLVAPPAIYLGRSTYTTTAPERTEHGR</sequence>
<evidence type="ECO:0000313" key="3">
    <source>
        <dbReference type="Proteomes" id="UP000034024"/>
    </source>
</evidence>
<dbReference type="RefSeq" id="WP_046844210.1">
    <property type="nucleotide sequence ID" value="NZ_CP011389.1"/>
</dbReference>
<dbReference type="InterPro" id="IPR053310">
    <property type="entry name" value="Flavoredoxin-like"/>
</dbReference>
<dbReference type="Gene3D" id="2.30.110.10">
    <property type="entry name" value="Electron Transport, Fmn-binding Protein, Chain A"/>
    <property type="match status" value="1"/>
</dbReference>
<dbReference type="GO" id="GO:0010181">
    <property type="term" value="F:FMN binding"/>
    <property type="evidence" value="ECO:0007669"/>
    <property type="project" value="InterPro"/>
</dbReference>
<evidence type="ECO:0000313" key="2">
    <source>
        <dbReference type="EMBL" id="AKH17642.1"/>
    </source>
</evidence>
<accession>A0A0F7JPH4</accession>
<dbReference type="InterPro" id="IPR002563">
    <property type="entry name" value="Flavin_Rdtase-like_dom"/>
</dbReference>
<dbReference type="Proteomes" id="UP000034024">
    <property type="component" value="Chromosome"/>
</dbReference>
<organism evidence="2 3">
    <name type="scientific">Deinococcus soli</name>
    <name type="common">ex Cha et al. 2016</name>
    <dbReference type="NCBI Taxonomy" id="1309411"/>
    <lineage>
        <taxon>Bacteria</taxon>
        <taxon>Thermotogati</taxon>
        <taxon>Deinococcota</taxon>
        <taxon>Deinococci</taxon>
        <taxon>Deinococcales</taxon>
        <taxon>Deinococcaceae</taxon>
        <taxon>Deinococcus</taxon>
    </lineage>
</organism>
<dbReference type="PANTHER" id="PTHR43241">
    <property type="entry name" value="FLAVIN REDUCTASE DOMAIN PROTEIN"/>
    <property type="match status" value="1"/>
</dbReference>
<dbReference type="OrthoDB" id="9794638at2"/>
<dbReference type="Pfam" id="PF01613">
    <property type="entry name" value="Flavin_Reduct"/>
    <property type="match status" value="1"/>
</dbReference>
<dbReference type="EMBL" id="CP011389">
    <property type="protein sequence ID" value="AKH17642.1"/>
    <property type="molecule type" value="Genomic_DNA"/>
</dbReference>
<dbReference type="AlphaFoldDB" id="A0A0F7JPH4"/>